<evidence type="ECO:0000313" key="2">
    <source>
        <dbReference type="Proteomes" id="UP001055879"/>
    </source>
</evidence>
<evidence type="ECO:0000313" key="1">
    <source>
        <dbReference type="EMBL" id="KAI3702583.1"/>
    </source>
</evidence>
<dbReference type="Proteomes" id="UP001055879">
    <property type="component" value="Linkage Group LG09"/>
</dbReference>
<proteinExistence type="predicted"/>
<accession>A0ACB8ZY59</accession>
<reference evidence="1 2" key="2">
    <citation type="journal article" date="2022" name="Mol. Ecol. Resour.">
        <title>The genomes of chicory, endive, great burdock and yacon provide insights into Asteraceae paleo-polyploidization history and plant inulin production.</title>
        <authorList>
            <person name="Fan W."/>
            <person name="Wang S."/>
            <person name="Wang H."/>
            <person name="Wang A."/>
            <person name="Jiang F."/>
            <person name="Liu H."/>
            <person name="Zhao H."/>
            <person name="Xu D."/>
            <person name="Zhang Y."/>
        </authorList>
    </citation>
    <scope>NUCLEOTIDE SEQUENCE [LARGE SCALE GENOMIC DNA]</scope>
    <source>
        <strain evidence="2">cv. Niubang</strain>
    </source>
</reference>
<gene>
    <name evidence="1" type="ORF">L6452_28327</name>
</gene>
<organism evidence="1 2">
    <name type="scientific">Arctium lappa</name>
    <name type="common">Greater burdock</name>
    <name type="synonym">Lappa major</name>
    <dbReference type="NCBI Taxonomy" id="4217"/>
    <lineage>
        <taxon>Eukaryota</taxon>
        <taxon>Viridiplantae</taxon>
        <taxon>Streptophyta</taxon>
        <taxon>Embryophyta</taxon>
        <taxon>Tracheophyta</taxon>
        <taxon>Spermatophyta</taxon>
        <taxon>Magnoliopsida</taxon>
        <taxon>eudicotyledons</taxon>
        <taxon>Gunneridae</taxon>
        <taxon>Pentapetalae</taxon>
        <taxon>asterids</taxon>
        <taxon>campanulids</taxon>
        <taxon>Asterales</taxon>
        <taxon>Asteraceae</taxon>
        <taxon>Carduoideae</taxon>
        <taxon>Cardueae</taxon>
        <taxon>Arctiinae</taxon>
        <taxon>Arctium</taxon>
    </lineage>
</organism>
<protein>
    <submittedName>
        <fullName evidence="1">Uncharacterized protein</fullName>
    </submittedName>
</protein>
<keyword evidence="2" id="KW-1185">Reference proteome</keyword>
<dbReference type="EMBL" id="CM042055">
    <property type="protein sequence ID" value="KAI3702583.1"/>
    <property type="molecule type" value="Genomic_DNA"/>
</dbReference>
<sequence length="147" mass="16023">MSLPLSTLEKDGGDFLKQKEDNLGVGGELKNLKVFADILVDPQQLLMVNVAASLKAIEYEIELSNSKLGDLILGYVLMGLIGYVSDESGLSAAAIEPVPESCVSTIEDKKFEDIEKWWKMGLKAISDGKLVVLLLYGGRTCIVLLLY</sequence>
<name>A0ACB8ZY59_ARCLA</name>
<comment type="caution">
    <text evidence="1">The sequence shown here is derived from an EMBL/GenBank/DDBJ whole genome shotgun (WGS) entry which is preliminary data.</text>
</comment>
<reference evidence="2" key="1">
    <citation type="journal article" date="2022" name="Mol. Ecol. Resour.">
        <title>The genomes of chicory, endive, great burdock and yacon provide insights into Asteraceae palaeo-polyploidization history and plant inulin production.</title>
        <authorList>
            <person name="Fan W."/>
            <person name="Wang S."/>
            <person name="Wang H."/>
            <person name="Wang A."/>
            <person name="Jiang F."/>
            <person name="Liu H."/>
            <person name="Zhao H."/>
            <person name="Xu D."/>
            <person name="Zhang Y."/>
        </authorList>
    </citation>
    <scope>NUCLEOTIDE SEQUENCE [LARGE SCALE GENOMIC DNA]</scope>
    <source>
        <strain evidence="2">cv. Niubang</strain>
    </source>
</reference>